<protein>
    <submittedName>
        <fullName evidence="1">DUF2652 domain-containing protein</fullName>
    </submittedName>
</protein>
<dbReference type="InterPro" id="IPR023393">
    <property type="entry name" value="START-like_dom_sf"/>
</dbReference>
<dbReference type="Pfam" id="PF10851">
    <property type="entry name" value="DUF2652"/>
    <property type="match status" value="1"/>
</dbReference>
<gene>
    <name evidence="1" type="ORF">QQ008_17570</name>
</gene>
<dbReference type="EMBL" id="JAUJEA010000006">
    <property type="protein sequence ID" value="MDN5203203.1"/>
    <property type="molecule type" value="Genomic_DNA"/>
</dbReference>
<reference evidence="1" key="1">
    <citation type="submission" date="2023-06" db="EMBL/GenBank/DDBJ databases">
        <title>Genomic of Parafulvivirga corallium.</title>
        <authorList>
            <person name="Wang G."/>
        </authorList>
    </citation>
    <scope>NUCLEOTIDE SEQUENCE</scope>
    <source>
        <strain evidence="1">BMA10</strain>
    </source>
</reference>
<dbReference type="Gene3D" id="3.30.530.20">
    <property type="match status" value="1"/>
</dbReference>
<name>A0ABT8KS03_9BACT</name>
<comment type="caution">
    <text evidence="1">The sequence shown here is derived from an EMBL/GenBank/DDBJ whole genome shotgun (WGS) entry which is preliminary data.</text>
</comment>
<evidence type="ECO:0000313" key="2">
    <source>
        <dbReference type="Proteomes" id="UP001172082"/>
    </source>
</evidence>
<dbReference type="Proteomes" id="UP001172082">
    <property type="component" value="Unassembled WGS sequence"/>
</dbReference>
<dbReference type="SUPFAM" id="SSF55961">
    <property type="entry name" value="Bet v1-like"/>
    <property type="match status" value="1"/>
</dbReference>
<organism evidence="1 2">
    <name type="scientific">Splendidivirga corallicola</name>
    <dbReference type="NCBI Taxonomy" id="3051826"/>
    <lineage>
        <taxon>Bacteria</taxon>
        <taxon>Pseudomonadati</taxon>
        <taxon>Bacteroidota</taxon>
        <taxon>Cytophagia</taxon>
        <taxon>Cytophagales</taxon>
        <taxon>Splendidivirgaceae</taxon>
        <taxon>Splendidivirga</taxon>
    </lineage>
</organism>
<dbReference type="InterPro" id="IPR020503">
    <property type="entry name" value="Uncharacterised_Rv2561"/>
</dbReference>
<accession>A0ABT8KS03</accession>
<keyword evidence="2" id="KW-1185">Reference proteome</keyword>
<dbReference type="RefSeq" id="WP_346753224.1">
    <property type="nucleotide sequence ID" value="NZ_JAUJEA010000006.1"/>
</dbReference>
<evidence type="ECO:0000313" key="1">
    <source>
        <dbReference type="EMBL" id="MDN5203203.1"/>
    </source>
</evidence>
<sequence length="362" mass="41602">MASKKQSLLFIPDITGFTEFVNETEVQHGQHIISELLEIIIDSNELEMKVSEIEGDAVLFFKHNEVPTFEEILEQVQKTFLNFHNHLKKYESRRICPCGACSTAINLSLKFVVHQGEIGFTKVKNIEKPFGSDLILVHKLLKNDVDSKDYVLLTNSFLPQNGELKLHEPFDWVKLNQGKTNYAKIGEVSYQYLSLNHLKQFITVPVPPPPPEKMKNPVRDSAFINGSMQSIFEEITNLENRLNWIQDVNELEFEKGKMNRIGTRHRCVLNNGVADFETVTNDFGKDKLVYGEHVLNAPLMKEMYIYFILEEQQELVNLTAELHFKAFPVIGWIITPIIRKKMLKNLQRMLKGIKAASERAAA</sequence>
<proteinExistence type="predicted"/>